<name>A0ABX9DAR8_9RHOB</name>
<dbReference type="RefSeq" id="WP_146746376.1">
    <property type="nucleotide sequence ID" value="NZ_MUAV01000061.1"/>
</dbReference>
<sequence>MTATIRPPAQTATRTRRAMPVRAALEWAFGTECARLDHDEIEAVGGTGWRSYGMEYVALERAQLGTRVDVSRGRSSPHDDAELIATVVRNTLPWYAATLVADLARAGRTPDWMPDARPRLKPDDWTVNRWGRHAKTADAAMLGVEGWQPVPRRNRKGVIVHDAVRFTPCHWDPTPARIAAARRAYLDWWGYLLAVQAALTGADLTRVEVTRDMPPMRPWKGEPQRIWLSAES</sequence>
<evidence type="ECO:0000313" key="1">
    <source>
        <dbReference type="EMBL" id="RAP39417.1"/>
    </source>
</evidence>
<evidence type="ECO:0000313" key="2">
    <source>
        <dbReference type="Proteomes" id="UP000248659"/>
    </source>
</evidence>
<proteinExistence type="predicted"/>
<keyword evidence="2" id="KW-1185">Reference proteome</keyword>
<protein>
    <submittedName>
        <fullName evidence="1">Uncharacterized protein</fullName>
    </submittedName>
</protein>
<comment type="caution">
    <text evidence="1">The sequence shown here is derived from an EMBL/GenBank/DDBJ whole genome shotgun (WGS) entry which is preliminary data.</text>
</comment>
<organism evidence="1 2">
    <name type="scientific">Rhodovulum viride</name>
    <dbReference type="NCBI Taxonomy" id="1231134"/>
    <lineage>
        <taxon>Bacteria</taxon>
        <taxon>Pseudomonadati</taxon>
        <taxon>Pseudomonadota</taxon>
        <taxon>Alphaproteobacteria</taxon>
        <taxon>Rhodobacterales</taxon>
        <taxon>Paracoccaceae</taxon>
        <taxon>Rhodovulum</taxon>
    </lineage>
</organism>
<dbReference type="EMBL" id="MUAV01000061">
    <property type="protein sequence ID" value="RAP39417.1"/>
    <property type="molecule type" value="Genomic_DNA"/>
</dbReference>
<gene>
    <name evidence="1" type="ORF">BYZ73_20665</name>
</gene>
<dbReference type="Proteomes" id="UP000248659">
    <property type="component" value="Unassembled WGS sequence"/>
</dbReference>
<accession>A0ABX9DAR8</accession>
<reference evidence="1 2" key="1">
    <citation type="submission" date="2017-01" db="EMBL/GenBank/DDBJ databases">
        <title>Genome sequence of Rhodovulum viride JA756.</title>
        <authorList>
            <person name="Lakshmi K.V."/>
            <person name="Tushar L.D."/>
            <person name="Sasikala C."/>
            <person name="Venkataramana C."/>
        </authorList>
    </citation>
    <scope>NUCLEOTIDE SEQUENCE [LARGE SCALE GENOMIC DNA]</scope>
    <source>
        <strain evidence="1 2">JA756</strain>
    </source>
</reference>